<dbReference type="AlphaFoldDB" id="A0A7N0RGR6"/>
<proteinExistence type="predicted"/>
<dbReference type="EnsemblPlants" id="Kaladp0010s0066.1.v1.1">
    <property type="protein sequence ID" value="Kaladp0010s0066.1.v1.1.CDS.1"/>
    <property type="gene ID" value="Kaladp0010s0066.v1.1"/>
</dbReference>
<sequence>MDLKEYVTHSQNPSAKRQLASPIHVHLSQTHSLQPGILLADCHLPSRPAASVSEPLLDSQS</sequence>
<evidence type="ECO:0000313" key="2">
    <source>
        <dbReference type="Proteomes" id="UP000594263"/>
    </source>
</evidence>
<reference evidence="1" key="1">
    <citation type="submission" date="2021-01" db="UniProtKB">
        <authorList>
            <consortium name="EnsemblPlants"/>
        </authorList>
    </citation>
    <scope>IDENTIFICATION</scope>
</reference>
<evidence type="ECO:0000313" key="1">
    <source>
        <dbReference type="EnsemblPlants" id="Kaladp0010s0066.1.v1.1.CDS.1"/>
    </source>
</evidence>
<name>A0A7N0RGR6_KALFE</name>
<keyword evidence="2" id="KW-1185">Reference proteome</keyword>
<dbReference type="Proteomes" id="UP000594263">
    <property type="component" value="Unplaced"/>
</dbReference>
<dbReference type="Gramene" id="Kaladp0010s0066.1.v1.1">
    <property type="protein sequence ID" value="Kaladp0010s0066.1.v1.1.CDS.1"/>
    <property type="gene ID" value="Kaladp0010s0066.v1.1"/>
</dbReference>
<accession>A0A7N0RGR6</accession>
<organism evidence="1 2">
    <name type="scientific">Kalanchoe fedtschenkoi</name>
    <name type="common">Lavender scallops</name>
    <name type="synonym">South American air plant</name>
    <dbReference type="NCBI Taxonomy" id="63787"/>
    <lineage>
        <taxon>Eukaryota</taxon>
        <taxon>Viridiplantae</taxon>
        <taxon>Streptophyta</taxon>
        <taxon>Embryophyta</taxon>
        <taxon>Tracheophyta</taxon>
        <taxon>Spermatophyta</taxon>
        <taxon>Magnoliopsida</taxon>
        <taxon>eudicotyledons</taxon>
        <taxon>Gunneridae</taxon>
        <taxon>Pentapetalae</taxon>
        <taxon>Saxifragales</taxon>
        <taxon>Crassulaceae</taxon>
        <taxon>Kalanchoe</taxon>
    </lineage>
</organism>
<protein>
    <submittedName>
        <fullName evidence="1">Uncharacterized protein</fullName>
    </submittedName>
</protein>